<evidence type="ECO:0000313" key="3">
    <source>
        <dbReference type="Proteomes" id="UP001241072"/>
    </source>
</evidence>
<dbReference type="Proteomes" id="UP001241072">
    <property type="component" value="Unassembled WGS sequence"/>
</dbReference>
<gene>
    <name evidence="2" type="ORF">Q5716_10015</name>
</gene>
<protein>
    <recommendedName>
        <fullName evidence="4">LPXTG cell wall anchor domain-containing protein</fullName>
    </recommendedName>
</protein>
<keyword evidence="1" id="KW-1133">Transmembrane helix</keyword>
<keyword evidence="1" id="KW-0472">Membrane</keyword>
<keyword evidence="3" id="KW-1185">Reference proteome</keyword>
<evidence type="ECO:0000313" key="2">
    <source>
        <dbReference type="EMBL" id="MDO7882559.1"/>
    </source>
</evidence>
<organism evidence="2 3">
    <name type="scientific">Antiquaquibacter soli</name>
    <dbReference type="NCBI Taxonomy" id="3064523"/>
    <lineage>
        <taxon>Bacteria</taxon>
        <taxon>Bacillati</taxon>
        <taxon>Actinomycetota</taxon>
        <taxon>Actinomycetes</taxon>
        <taxon>Micrococcales</taxon>
        <taxon>Microbacteriaceae</taxon>
        <taxon>Antiquaquibacter</taxon>
    </lineage>
</organism>
<comment type="caution">
    <text evidence="2">The sequence shown here is derived from an EMBL/GenBank/DDBJ whole genome shotgun (WGS) entry which is preliminary data.</text>
</comment>
<accession>A0ABT9BNE4</accession>
<dbReference type="RefSeq" id="WP_305002932.1">
    <property type="nucleotide sequence ID" value="NZ_JAUQUB010000001.1"/>
</dbReference>
<feature type="transmembrane region" description="Helical" evidence="1">
    <location>
        <begin position="80"/>
        <end position="103"/>
    </location>
</feature>
<evidence type="ECO:0000256" key="1">
    <source>
        <dbReference type="SAM" id="Phobius"/>
    </source>
</evidence>
<evidence type="ECO:0008006" key="4">
    <source>
        <dbReference type="Google" id="ProtNLM"/>
    </source>
</evidence>
<dbReference type="EMBL" id="JAUQUB010000001">
    <property type="protein sequence ID" value="MDO7882559.1"/>
    <property type="molecule type" value="Genomic_DNA"/>
</dbReference>
<name>A0ABT9BNE4_9MICO</name>
<sequence>MKSFTGVAAVVAALVVAPILGIVTPAAAITVTSSPVSSGELHYSGLSGDASHATDGDDDSHIVVPAETPELAETGAGDRALLVLGGIGGVLLLVGSVVFALTARRNANR</sequence>
<proteinExistence type="predicted"/>
<keyword evidence="1" id="KW-0812">Transmembrane</keyword>
<reference evidence="2 3" key="1">
    <citation type="submission" date="2023-07" db="EMBL/GenBank/DDBJ databases">
        <title>Protaetiibacter sp. nov WY-16 isolated from soil.</title>
        <authorList>
            <person name="Liu B."/>
            <person name="Wan Y."/>
        </authorList>
    </citation>
    <scope>NUCLEOTIDE SEQUENCE [LARGE SCALE GENOMIC DNA]</scope>
    <source>
        <strain evidence="2 3">WY-16</strain>
    </source>
</reference>